<proteinExistence type="predicted"/>
<protein>
    <submittedName>
        <fullName evidence="1">Uncharacterized protein</fullName>
    </submittedName>
</protein>
<evidence type="ECO:0000313" key="1">
    <source>
        <dbReference type="EMBL" id="MCK9685942.1"/>
    </source>
</evidence>
<organism evidence="1 2">
    <name type="scientific">Scleromatobacter humisilvae</name>
    <dbReference type="NCBI Taxonomy" id="2897159"/>
    <lineage>
        <taxon>Bacteria</taxon>
        <taxon>Pseudomonadati</taxon>
        <taxon>Pseudomonadota</taxon>
        <taxon>Betaproteobacteria</taxon>
        <taxon>Burkholderiales</taxon>
        <taxon>Sphaerotilaceae</taxon>
        <taxon>Scleromatobacter</taxon>
    </lineage>
</organism>
<gene>
    <name evidence="1" type="ORF">LPC04_09500</name>
</gene>
<accession>A0A9X1YKB7</accession>
<dbReference type="RefSeq" id="WP_275681978.1">
    <property type="nucleotide sequence ID" value="NZ_JAJLJH010000002.1"/>
</dbReference>
<name>A0A9X1YKB7_9BURK</name>
<sequence length="74" mass="8442">MRRVVSELSQRFVSVRDLARSSGASARDVEELLGKLEKDGMLMTRATPQSVGQSSAWHRWWPVAAVRGMVRDWR</sequence>
<reference evidence="1" key="1">
    <citation type="submission" date="2021-11" db="EMBL/GenBank/DDBJ databases">
        <title>BS-T2-15 a new species belonging to the Comamonadaceae family isolated from the soil of a French oak forest.</title>
        <authorList>
            <person name="Mieszkin S."/>
            <person name="Alain K."/>
        </authorList>
    </citation>
    <scope>NUCLEOTIDE SEQUENCE</scope>
    <source>
        <strain evidence="1">BS-T2-15</strain>
    </source>
</reference>
<keyword evidence="2" id="KW-1185">Reference proteome</keyword>
<comment type="caution">
    <text evidence="1">The sequence shown here is derived from an EMBL/GenBank/DDBJ whole genome shotgun (WGS) entry which is preliminary data.</text>
</comment>
<dbReference type="Proteomes" id="UP001139353">
    <property type="component" value="Unassembled WGS sequence"/>
</dbReference>
<evidence type="ECO:0000313" key="2">
    <source>
        <dbReference type="Proteomes" id="UP001139353"/>
    </source>
</evidence>
<dbReference type="AlphaFoldDB" id="A0A9X1YKB7"/>
<dbReference type="EMBL" id="JAJLJH010000002">
    <property type="protein sequence ID" value="MCK9685942.1"/>
    <property type="molecule type" value="Genomic_DNA"/>
</dbReference>